<feature type="signal peptide" evidence="3">
    <location>
        <begin position="1"/>
        <end position="23"/>
    </location>
</feature>
<keyword evidence="2 3" id="KW-0732">Signal</keyword>
<comment type="caution">
    <text evidence="5">The sequence shown here is derived from an EMBL/GenBank/DDBJ whole genome shotgun (WGS) entry which is preliminary data.</text>
</comment>
<name>A0ABU4RX77_9GAMM</name>
<evidence type="ECO:0000259" key="4">
    <source>
        <dbReference type="SMART" id="SM00062"/>
    </source>
</evidence>
<gene>
    <name evidence="5" type="ORF">SCD92_09000</name>
</gene>
<dbReference type="PANTHER" id="PTHR35936:SF35">
    <property type="entry name" value="L-CYSTINE-BINDING PROTEIN TCYJ"/>
    <property type="match status" value="1"/>
</dbReference>
<evidence type="ECO:0000313" key="5">
    <source>
        <dbReference type="EMBL" id="MDX6849496.1"/>
    </source>
</evidence>
<feature type="domain" description="Solute-binding protein family 3/N-terminal" evidence="4">
    <location>
        <begin position="25"/>
        <end position="254"/>
    </location>
</feature>
<dbReference type="EMBL" id="JAXAFO010000012">
    <property type="protein sequence ID" value="MDX6849496.1"/>
    <property type="molecule type" value="Genomic_DNA"/>
</dbReference>
<evidence type="ECO:0000313" key="6">
    <source>
        <dbReference type="Proteomes" id="UP001273505"/>
    </source>
</evidence>
<accession>A0ABU4RX77</accession>
<dbReference type="SUPFAM" id="SSF53850">
    <property type="entry name" value="Periplasmic binding protein-like II"/>
    <property type="match status" value="1"/>
</dbReference>
<dbReference type="Pfam" id="PF00497">
    <property type="entry name" value="SBP_bac_3"/>
    <property type="match status" value="1"/>
</dbReference>
<feature type="chain" id="PRO_5046905171" evidence="3">
    <location>
        <begin position="24"/>
        <end position="257"/>
    </location>
</feature>
<dbReference type="RefSeq" id="WP_302722807.1">
    <property type="nucleotide sequence ID" value="NZ_JAULRU010000570.1"/>
</dbReference>
<sequence length="257" mass="28892">MSLIYKVLLGLFVSAVIALSAQALELKAALADKDYPPFYFYDEVKQEYAGISIDICRAVAQSLGYDLTFVRMPFVRLLHDLSEGKADIACTLFNTSSRAPGITFTGVPHTFENISVFARNDRQAQAQKLDIENIKRYKIGGVRAYFYGKKFEDKGNFKKLEVNDEAQLIKVLLAKRIDYALGNKASILHQAREFGVADKLMFIEGSVYSGPIYIGFSRSRDDAHKLSAEFTKAIVRLRGSDEYQAILEHYQASTPLF</sequence>
<proteinExistence type="inferred from homology"/>
<comment type="similarity">
    <text evidence="1">Belongs to the bacterial solute-binding protein 3 family.</text>
</comment>
<organism evidence="5 6">
    <name type="scientific">Gilvimarinus gilvus</name>
    <dbReference type="NCBI Taxonomy" id="3058038"/>
    <lineage>
        <taxon>Bacteria</taxon>
        <taxon>Pseudomonadati</taxon>
        <taxon>Pseudomonadota</taxon>
        <taxon>Gammaproteobacteria</taxon>
        <taxon>Cellvibrionales</taxon>
        <taxon>Cellvibrionaceae</taxon>
        <taxon>Gilvimarinus</taxon>
    </lineage>
</organism>
<reference evidence="5 6" key="1">
    <citation type="submission" date="2023-11" db="EMBL/GenBank/DDBJ databases">
        <title>Gilvimarinus fulvus sp. nov., isolated from the surface of Kelp.</title>
        <authorList>
            <person name="Sun Y.Y."/>
            <person name="Gong Y."/>
            <person name="Du Z.J."/>
        </authorList>
    </citation>
    <scope>NUCLEOTIDE SEQUENCE [LARGE SCALE GENOMIC DNA]</scope>
    <source>
        <strain evidence="5 6">SDUM040013</strain>
    </source>
</reference>
<dbReference type="SMART" id="SM00062">
    <property type="entry name" value="PBPb"/>
    <property type="match status" value="1"/>
</dbReference>
<evidence type="ECO:0000256" key="2">
    <source>
        <dbReference type="ARBA" id="ARBA00022729"/>
    </source>
</evidence>
<dbReference type="Proteomes" id="UP001273505">
    <property type="component" value="Unassembled WGS sequence"/>
</dbReference>
<dbReference type="InterPro" id="IPR001638">
    <property type="entry name" value="Solute-binding_3/MltF_N"/>
</dbReference>
<keyword evidence="6" id="KW-1185">Reference proteome</keyword>
<dbReference type="Gene3D" id="3.40.190.10">
    <property type="entry name" value="Periplasmic binding protein-like II"/>
    <property type="match status" value="2"/>
</dbReference>
<dbReference type="PANTHER" id="PTHR35936">
    <property type="entry name" value="MEMBRANE-BOUND LYTIC MUREIN TRANSGLYCOSYLASE F"/>
    <property type="match status" value="1"/>
</dbReference>
<evidence type="ECO:0000256" key="1">
    <source>
        <dbReference type="ARBA" id="ARBA00010333"/>
    </source>
</evidence>
<protein>
    <submittedName>
        <fullName evidence="5">Transporter substrate-binding domain-containing protein</fullName>
    </submittedName>
</protein>
<evidence type="ECO:0000256" key="3">
    <source>
        <dbReference type="SAM" id="SignalP"/>
    </source>
</evidence>